<dbReference type="Gene3D" id="3.40.30.10">
    <property type="entry name" value="Glutaredoxin"/>
    <property type="match status" value="1"/>
</dbReference>
<gene>
    <name evidence="4" type="ORF">EJ03DRAFT_342588</name>
</gene>
<dbReference type="CDD" id="cd03062">
    <property type="entry name" value="TRX_Fd_Sucrase"/>
    <property type="match status" value="1"/>
</dbReference>
<comment type="similarity">
    <text evidence="1">Belongs to the AIM32 family.</text>
</comment>
<dbReference type="PANTHER" id="PTHR31902">
    <property type="entry name" value="ACTIN PATCHES DISTAL PROTEIN 1"/>
    <property type="match status" value="1"/>
</dbReference>
<organism evidence="4 5">
    <name type="scientific">Teratosphaeria nubilosa</name>
    <dbReference type="NCBI Taxonomy" id="161662"/>
    <lineage>
        <taxon>Eukaryota</taxon>
        <taxon>Fungi</taxon>
        <taxon>Dikarya</taxon>
        <taxon>Ascomycota</taxon>
        <taxon>Pezizomycotina</taxon>
        <taxon>Dothideomycetes</taxon>
        <taxon>Dothideomycetidae</taxon>
        <taxon>Mycosphaerellales</taxon>
        <taxon>Teratosphaeriaceae</taxon>
        <taxon>Teratosphaeria</taxon>
    </lineage>
</organism>
<dbReference type="PANTHER" id="PTHR31902:SF7">
    <property type="entry name" value="ALTERED INHERITANCE OF MITOCHONDRIA PROTEIN 32"/>
    <property type="match status" value="1"/>
</dbReference>
<dbReference type="Proteomes" id="UP000799436">
    <property type="component" value="Unassembled WGS sequence"/>
</dbReference>
<evidence type="ECO:0000256" key="1">
    <source>
        <dbReference type="ARBA" id="ARBA00038208"/>
    </source>
</evidence>
<dbReference type="EMBL" id="ML995823">
    <property type="protein sequence ID" value="KAF2770785.1"/>
    <property type="molecule type" value="Genomic_DNA"/>
</dbReference>
<sequence length="369" mass="40182">MFSFRYGGRSALSTAKYAAKRACISNRRYASRIDIPFAPPPVPVIEQCPSPSCQCASMPSMPEGLEIEREQNINGSMPSYAEQVLISTGRSDWKSRIEDDDGGPDGALVKHLKTFFTRGGKYMDPYHNVMLTASSFPQTESLDQNTVHSPPSNSTIPTSKPSGSGAESTASAFILPSFHYVPSIPTDAAGVEAFIKAYLLPSQLHQSHDILSREQKNILLRQPELQAQFTGTRPVNDVLVLICGHGNRDERCGILGPLLEAEFEDKLRRQNISILSDALGPERAASSLSARIGLISHIGGHKWAGNVIVYVPPGLQNHPLAGKGIWYGRVEPQHVEGIVGKTILDGKVIKELFRGGIDGCGSKREIIRL</sequence>
<name>A0A6G1LD49_9PEZI</name>
<dbReference type="OrthoDB" id="10253744at2759"/>
<proteinExistence type="inferred from homology"/>
<reference evidence="4" key="1">
    <citation type="journal article" date="2020" name="Stud. Mycol.">
        <title>101 Dothideomycetes genomes: a test case for predicting lifestyles and emergence of pathogens.</title>
        <authorList>
            <person name="Haridas S."/>
            <person name="Albert R."/>
            <person name="Binder M."/>
            <person name="Bloem J."/>
            <person name="Labutti K."/>
            <person name="Salamov A."/>
            <person name="Andreopoulos B."/>
            <person name="Baker S."/>
            <person name="Barry K."/>
            <person name="Bills G."/>
            <person name="Bluhm B."/>
            <person name="Cannon C."/>
            <person name="Castanera R."/>
            <person name="Culley D."/>
            <person name="Daum C."/>
            <person name="Ezra D."/>
            <person name="Gonzalez J."/>
            <person name="Henrissat B."/>
            <person name="Kuo A."/>
            <person name="Liang C."/>
            <person name="Lipzen A."/>
            <person name="Lutzoni F."/>
            <person name="Magnuson J."/>
            <person name="Mondo S."/>
            <person name="Nolan M."/>
            <person name="Ohm R."/>
            <person name="Pangilinan J."/>
            <person name="Park H.-J."/>
            <person name="Ramirez L."/>
            <person name="Alfaro M."/>
            <person name="Sun H."/>
            <person name="Tritt A."/>
            <person name="Yoshinaga Y."/>
            <person name="Zwiers L.-H."/>
            <person name="Turgeon B."/>
            <person name="Goodwin S."/>
            <person name="Spatafora J."/>
            <person name="Crous P."/>
            <person name="Grigoriev I."/>
        </authorList>
    </citation>
    <scope>NUCLEOTIDE SEQUENCE</scope>
    <source>
        <strain evidence="4">CBS 116005</strain>
    </source>
</reference>
<dbReference type="Pfam" id="PF06999">
    <property type="entry name" value="Suc_Fer-like"/>
    <property type="match status" value="1"/>
</dbReference>
<evidence type="ECO:0000313" key="5">
    <source>
        <dbReference type="Proteomes" id="UP000799436"/>
    </source>
</evidence>
<evidence type="ECO:0000313" key="4">
    <source>
        <dbReference type="EMBL" id="KAF2770785.1"/>
    </source>
</evidence>
<keyword evidence="5" id="KW-1185">Reference proteome</keyword>
<evidence type="ECO:0000256" key="2">
    <source>
        <dbReference type="ARBA" id="ARBA00040895"/>
    </source>
</evidence>
<dbReference type="SUPFAM" id="SSF52833">
    <property type="entry name" value="Thioredoxin-like"/>
    <property type="match status" value="1"/>
</dbReference>
<dbReference type="AlphaFoldDB" id="A0A6G1LD49"/>
<accession>A0A6G1LD49</accession>
<protein>
    <recommendedName>
        <fullName evidence="2">Altered inheritance of mitochondria protein 32</fullName>
    </recommendedName>
</protein>
<evidence type="ECO:0000256" key="3">
    <source>
        <dbReference type="SAM" id="MobiDB-lite"/>
    </source>
</evidence>
<dbReference type="InterPro" id="IPR009737">
    <property type="entry name" value="Aim32/Apd1-like"/>
</dbReference>
<dbReference type="InterPro" id="IPR036249">
    <property type="entry name" value="Thioredoxin-like_sf"/>
</dbReference>
<feature type="region of interest" description="Disordered" evidence="3">
    <location>
        <begin position="141"/>
        <end position="167"/>
    </location>
</feature>